<evidence type="ECO:0000256" key="7">
    <source>
        <dbReference type="ARBA" id="ARBA00023136"/>
    </source>
</evidence>
<dbReference type="PROSITE" id="PS00873">
    <property type="entry name" value="NA_ALANINE_SYMP"/>
    <property type="match status" value="1"/>
</dbReference>
<sequence>MIHRLQELVWGPWMVAALLGLGVYFTVKSGFFQLRRFPVWWSATAGSLQRGEKEKTSGGISSFQTACTALAATIGTGNIVGVATALTAGGPGAIFWMWISAIMGMMTAYGETYLGVRYRRRVENGWMGGPMVYLEDRLHLPAAGLLYAFFCMMASMGMGSMVQANSAAETAAYSFSVPPAVTAAAVTLFAGLVIAGGPRRIAAVSGKLMPAAAGIYILFSVTVILSWYDRLPEVFSSIFQSAFQPDAAAGGAAGFLVSRSLRYGVSRGVFSNEAGLGTLAVLHSPADDGDGVKQGMWAMFEVFFDTIVICTLTAVVILAAAGDGQGAGYDGAALTAWSFSRRLGRAGEYLVSGSMIVFAFATLTAWYYMGRQAFSYLLLKTRFPVKLGNRIYMLLYLNAIFLGCLARLDTVWQLSDIWNGLMAVPNLLALLLLRREIPDSLKQGPRKIS</sequence>
<keyword evidence="4 8" id="KW-1003">Cell membrane</keyword>
<dbReference type="InterPro" id="IPR001463">
    <property type="entry name" value="Na/Ala_symport"/>
</dbReference>
<evidence type="ECO:0000313" key="9">
    <source>
        <dbReference type="EMBL" id="HIZ79684.1"/>
    </source>
</evidence>
<dbReference type="PANTHER" id="PTHR30330">
    <property type="entry name" value="AGSS FAMILY TRANSPORTER, SODIUM-ALANINE"/>
    <property type="match status" value="1"/>
</dbReference>
<dbReference type="PRINTS" id="PR00175">
    <property type="entry name" value="NAALASMPORT"/>
</dbReference>
<gene>
    <name evidence="9" type="ORF">IAA17_07850</name>
</gene>
<feature type="transmembrane region" description="Helical" evidence="8">
    <location>
        <begin position="7"/>
        <end position="27"/>
    </location>
</feature>
<feature type="transmembrane region" description="Helical" evidence="8">
    <location>
        <begin position="137"/>
        <end position="157"/>
    </location>
</feature>
<comment type="caution">
    <text evidence="9">The sequence shown here is derived from an EMBL/GenBank/DDBJ whole genome shotgun (WGS) entry which is preliminary data.</text>
</comment>
<accession>A0A9D2GH90</accession>
<feature type="transmembrane region" description="Helical" evidence="8">
    <location>
        <begin position="177"/>
        <end position="196"/>
    </location>
</feature>
<dbReference type="NCBIfam" id="TIGR00835">
    <property type="entry name" value="agcS"/>
    <property type="match status" value="1"/>
</dbReference>
<dbReference type="Pfam" id="PF01235">
    <property type="entry name" value="Na_Ala_symp"/>
    <property type="match status" value="1"/>
</dbReference>
<dbReference type="EMBL" id="DXBC01000121">
    <property type="protein sequence ID" value="HIZ79684.1"/>
    <property type="molecule type" value="Genomic_DNA"/>
</dbReference>
<feature type="transmembrane region" description="Helical" evidence="8">
    <location>
        <begin position="95"/>
        <end position="116"/>
    </location>
</feature>
<reference evidence="9" key="1">
    <citation type="journal article" date="2021" name="PeerJ">
        <title>Extensive microbial diversity within the chicken gut microbiome revealed by metagenomics and culture.</title>
        <authorList>
            <person name="Gilroy R."/>
            <person name="Ravi A."/>
            <person name="Getino M."/>
            <person name="Pursley I."/>
            <person name="Horton D.L."/>
            <person name="Alikhan N.F."/>
            <person name="Baker D."/>
            <person name="Gharbi K."/>
            <person name="Hall N."/>
            <person name="Watson M."/>
            <person name="Adriaenssens E.M."/>
            <person name="Foster-Nyarko E."/>
            <person name="Jarju S."/>
            <person name="Secka A."/>
            <person name="Antonio M."/>
            <person name="Oren A."/>
            <person name="Chaudhuri R.R."/>
            <person name="La Ragione R."/>
            <person name="Hildebrand F."/>
            <person name="Pallen M.J."/>
        </authorList>
    </citation>
    <scope>NUCLEOTIDE SEQUENCE</scope>
    <source>
        <strain evidence="9">ChiBcec1-1093</strain>
    </source>
</reference>
<proteinExistence type="inferred from homology"/>
<evidence type="ECO:0000313" key="10">
    <source>
        <dbReference type="Proteomes" id="UP000824101"/>
    </source>
</evidence>
<feature type="transmembrane region" description="Helical" evidence="8">
    <location>
        <begin position="391"/>
        <end position="408"/>
    </location>
</feature>
<dbReference type="GO" id="GO:0005886">
    <property type="term" value="C:plasma membrane"/>
    <property type="evidence" value="ECO:0007669"/>
    <property type="project" value="UniProtKB-SubCell"/>
</dbReference>
<evidence type="ECO:0000256" key="3">
    <source>
        <dbReference type="ARBA" id="ARBA00022448"/>
    </source>
</evidence>
<evidence type="ECO:0000256" key="5">
    <source>
        <dbReference type="ARBA" id="ARBA00022692"/>
    </source>
</evidence>
<feature type="transmembrane region" description="Helical" evidence="8">
    <location>
        <begin position="349"/>
        <end position="370"/>
    </location>
</feature>
<evidence type="ECO:0000256" key="6">
    <source>
        <dbReference type="ARBA" id="ARBA00022989"/>
    </source>
</evidence>
<dbReference type="PANTHER" id="PTHR30330:SF3">
    <property type="entry name" value="TRANSCRIPTIONAL REGULATOR, LRP FAMILY"/>
    <property type="match status" value="1"/>
</dbReference>
<feature type="transmembrane region" description="Helical" evidence="8">
    <location>
        <begin position="302"/>
        <end position="321"/>
    </location>
</feature>
<reference evidence="9" key="2">
    <citation type="submission" date="2021-04" db="EMBL/GenBank/DDBJ databases">
        <authorList>
            <person name="Gilroy R."/>
        </authorList>
    </citation>
    <scope>NUCLEOTIDE SEQUENCE</scope>
    <source>
        <strain evidence="9">ChiBcec1-1093</strain>
    </source>
</reference>
<keyword evidence="6 8" id="KW-1133">Transmembrane helix</keyword>
<keyword evidence="5 8" id="KW-0812">Transmembrane</keyword>
<keyword evidence="3 8" id="KW-0813">Transport</keyword>
<dbReference type="AlphaFoldDB" id="A0A9D2GH90"/>
<evidence type="ECO:0000256" key="4">
    <source>
        <dbReference type="ARBA" id="ARBA00022475"/>
    </source>
</evidence>
<keyword evidence="8" id="KW-0769">Symport</keyword>
<feature type="transmembrane region" description="Helical" evidence="8">
    <location>
        <begin position="208"/>
        <end position="228"/>
    </location>
</feature>
<comment type="subcellular location">
    <subcellularLocation>
        <location evidence="1 8">Cell membrane</location>
        <topology evidence="1 8">Multi-pass membrane protein</topology>
    </subcellularLocation>
</comment>
<organism evidence="9 10">
    <name type="scientific">Candidatus Lachnoclostridium stercorigallinarum</name>
    <dbReference type="NCBI Taxonomy" id="2838634"/>
    <lineage>
        <taxon>Bacteria</taxon>
        <taxon>Bacillati</taxon>
        <taxon>Bacillota</taxon>
        <taxon>Clostridia</taxon>
        <taxon>Lachnospirales</taxon>
        <taxon>Lachnospiraceae</taxon>
    </lineage>
</organism>
<evidence type="ECO:0000256" key="8">
    <source>
        <dbReference type="RuleBase" id="RU363064"/>
    </source>
</evidence>
<dbReference type="Gene3D" id="1.20.1740.10">
    <property type="entry name" value="Amino acid/polyamine transporter I"/>
    <property type="match status" value="1"/>
</dbReference>
<dbReference type="Proteomes" id="UP000824101">
    <property type="component" value="Unassembled WGS sequence"/>
</dbReference>
<name>A0A9D2GH90_9FIRM</name>
<protein>
    <submittedName>
        <fullName evidence="9">Amino acid carrier protein</fullName>
    </submittedName>
</protein>
<keyword evidence="7 8" id="KW-0472">Membrane</keyword>
<evidence type="ECO:0000256" key="2">
    <source>
        <dbReference type="ARBA" id="ARBA00009261"/>
    </source>
</evidence>
<comment type="similarity">
    <text evidence="2 8">Belongs to the alanine or glycine:cation symporter (AGCS) (TC 2.A.25) family.</text>
</comment>
<evidence type="ECO:0000256" key="1">
    <source>
        <dbReference type="ARBA" id="ARBA00004651"/>
    </source>
</evidence>
<dbReference type="GO" id="GO:0005283">
    <property type="term" value="F:amino acid:sodium symporter activity"/>
    <property type="evidence" value="ECO:0007669"/>
    <property type="project" value="InterPro"/>
</dbReference>